<dbReference type="RefSeq" id="WP_206092828.1">
    <property type="nucleotide sequence ID" value="NZ_CP065053.1"/>
</dbReference>
<dbReference type="SUPFAM" id="SSF109604">
    <property type="entry name" value="HD-domain/PDEase-like"/>
    <property type="match status" value="1"/>
</dbReference>
<dbReference type="Gene3D" id="1.10.3210.10">
    <property type="entry name" value="Hypothetical protein af1432"/>
    <property type="match status" value="1"/>
</dbReference>
<dbReference type="SMART" id="SM00471">
    <property type="entry name" value="HDc"/>
    <property type="match status" value="1"/>
</dbReference>
<dbReference type="SMART" id="SM00448">
    <property type="entry name" value="REC"/>
    <property type="match status" value="1"/>
</dbReference>
<evidence type="ECO:0000259" key="3">
    <source>
        <dbReference type="PROSITE" id="PS51832"/>
    </source>
</evidence>
<evidence type="ECO:0000259" key="2">
    <source>
        <dbReference type="PROSITE" id="PS50110"/>
    </source>
</evidence>
<dbReference type="PROSITE" id="PS51832">
    <property type="entry name" value="HD_GYP"/>
    <property type="match status" value="1"/>
</dbReference>
<dbReference type="PANTHER" id="PTHR45228">
    <property type="entry name" value="CYCLIC DI-GMP PHOSPHODIESTERASE TM_0186-RELATED"/>
    <property type="match status" value="1"/>
</dbReference>
<proteinExistence type="predicted"/>
<dbReference type="Pfam" id="PF13487">
    <property type="entry name" value="HD_5"/>
    <property type="match status" value="1"/>
</dbReference>
<keyword evidence="5" id="KW-1185">Reference proteome</keyword>
<evidence type="ECO:0000313" key="5">
    <source>
        <dbReference type="Proteomes" id="UP000662888"/>
    </source>
</evidence>
<organism evidence="4 5">
    <name type="scientific">Massilia antarctica</name>
    <dbReference type="NCBI Taxonomy" id="2765360"/>
    <lineage>
        <taxon>Bacteria</taxon>
        <taxon>Pseudomonadati</taxon>
        <taxon>Pseudomonadota</taxon>
        <taxon>Betaproteobacteria</taxon>
        <taxon>Burkholderiales</taxon>
        <taxon>Oxalobacteraceae</taxon>
        <taxon>Telluria group</taxon>
        <taxon>Massilia</taxon>
    </lineage>
</organism>
<dbReference type="InterPro" id="IPR037522">
    <property type="entry name" value="HD_GYP_dom"/>
</dbReference>
<evidence type="ECO:0000256" key="1">
    <source>
        <dbReference type="PROSITE-ProRule" id="PRU00169"/>
    </source>
</evidence>
<dbReference type="InterPro" id="IPR011006">
    <property type="entry name" value="CheY-like_superfamily"/>
</dbReference>
<dbReference type="InterPro" id="IPR052020">
    <property type="entry name" value="Cyclic_di-GMP/3'3'-cGAMP_PDE"/>
</dbReference>
<dbReference type="EMBL" id="CP065053">
    <property type="protein sequence ID" value="QPI53430.1"/>
    <property type="molecule type" value="Genomic_DNA"/>
</dbReference>
<dbReference type="Proteomes" id="UP000662888">
    <property type="component" value="Chromosome"/>
</dbReference>
<accession>A0AA48WIK9</accession>
<reference evidence="4 5" key="1">
    <citation type="submission" date="2020-11" db="EMBL/GenBank/DDBJ databases">
        <authorList>
            <person name="Sun Q."/>
        </authorList>
    </citation>
    <scope>NUCLEOTIDE SEQUENCE [LARGE SCALE GENOMIC DNA]</scope>
    <source>
        <strain evidence="4 5">P8398</strain>
    </source>
</reference>
<gene>
    <name evidence="4" type="ORF">IV454_25785</name>
</gene>
<dbReference type="Gene3D" id="3.40.50.2300">
    <property type="match status" value="1"/>
</dbReference>
<dbReference type="InterPro" id="IPR003607">
    <property type="entry name" value="HD/PDEase_dom"/>
</dbReference>
<dbReference type="PROSITE" id="PS50110">
    <property type="entry name" value="RESPONSE_REGULATORY"/>
    <property type="match status" value="1"/>
</dbReference>
<dbReference type="CDD" id="cd19920">
    <property type="entry name" value="REC_PA4781-like"/>
    <property type="match status" value="1"/>
</dbReference>
<evidence type="ECO:0000313" key="4">
    <source>
        <dbReference type="EMBL" id="QPI53430.1"/>
    </source>
</evidence>
<sequence length="378" mass="42358">MVEHEVSGKPVVLIIDDATSNLAVMSQLLEGEYKVKVAVDGEKGLKIARSGQPPDLILLDILMPGMDGYEVCRRLKADPVSRHIPVLFLTSQGELEDERRGFEAGAVDYIAKPARPLILAARVRTHLALKAAADFLRDKNAFLEQEVTRRTQEVTAIQDVTIMVMASLAETRDNETGNHIIRTQYYVRLLANHLRDNPRFSDYLSERNITMLFKSAPLHDIGKVGIPDSILKKPGKLTSEEFEIMKDHARLGRDAIAHAEQVLGIDVEFLLTAKEIAYGHQEKWDGSGYPLGLAGDAIPISARLMALADVYDALISRRVYKEPMSHEEAMRIIRVGRGQHFDPDMVDAFMVLEGEFRVIAERYVDNDADLARKAKQFE</sequence>
<feature type="domain" description="Response regulatory" evidence="2">
    <location>
        <begin position="11"/>
        <end position="127"/>
    </location>
</feature>
<name>A0AA48WIK9_9BURK</name>
<feature type="modified residue" description="4-aspartylphosphate" evidence="1">
    <location>
        <position position="60"/>
    </location>
</feature>
<dbReference type="CDD" id="cd00077">
    <property type="entry name" value="HDc"/>
    <property type="match status" value="1"/>
</dbReference>
<protein>
    <submittedName>
        <fullName evidence="4">Two-component system response regulator</fullName>
    </submittedName>
</protein>
<dbReference type="SUPFAM" id="SSF52172">
    <property type="entry name" value="CheY-like"/>
    <property type="match status" value="1"/>
</dbReference>
<dbReference type="Pfam" id="PF00072">
    <property type="entry name" value="Response_reg"/>
    <property type="match status" value="1"/>
</dbReference>
<keyword evidence="1" id="KW-0597">Phosphoprotein</keyword>
<feature type="domain" description="HD-GYP" evidence="3">
    <location>
        <begin position="154"/>
        <end position="365"/>
    </location>
</feature>
<dbReference type="InterPro" id="IPR001789">
    <property type="entry name" value="Sig_transdc_resp-reg_receiver"/>
</dbReference>
<dbReference type="PANTHER" id="PTHR45228:SF5">
    <property type="entry name" value="CYCLIC DI-GMP PHOSPHODIESTERASE VC_1348-RELATED"/>
    <property type="match status" value="1"/>
</dbReference>